<comment type="caution">
    <text evidence="3">The sequence shown here is derived from an EMBL/GenBank/DDBJ whole genome shotgun (WGS) entry which is preliminary data.</text>
</comment>
<dbReference type="EMBL" id="JAWDGP010001241">
    <property type="protein sequence ID" value="KAK3793451.1"/>
    <property type="molecule type" value="Genomic_DNA"/>
</dbReference>
<evidence type="ECO:0000313" key="3">
    <source>
        <dbReference type="EMBL" id="KAK3793451.1"/>
    </source>
</evidence>
<evidence type="ECO:0000256" key="1">
    <source>
        <dbReference type="SAM" id="MobiDB-lite"/>
    </source>
</evidence>
<evidence type="ECO:0000313" key="4">
    <source>
        <dbReference type="Proteomes" id="UP001283361"/>
    </source>
</evidence>
<proteinExistence type="predicted"/>
<feature type="compositionally biased region" description="Basic and acidic residues" evidence="1">
    <location>
        <begin position="85"/>
        <end position="99"/>
    </location>
</feature>
<sequence>MLRMLCVINAQIGNQENFVSLAIVLCSILSMGLIIVSEIKEVLQHPLRDGQMVKSLTDSLVNREEGERHQRNLNKNEQLRKQIAEMEDGLREPNHKLQENQEDLLTWN</sequence>
<dbReference type="Proteomes" id="UP001283361">
    <property type="component" value="Unassembled WGS sequence"/>
</dbReference>
<accession>A0AAE1AU67</accession>
<keyword evidence="2" id="KW-0472">Membrane</keyword>
<keyword evidence="2" id="KW-1133">Transmembrane helix</keyword>
<feature type="region of interest" description="Disordered" evidence="1">
    <location>
        <begin position="85"/>
        <end position="108"/>
    </location>
</feature>
<feature type="transmembrane region" description="Helical" evidence="2">
    <location>
        <begin position="18"/>
        <end position="36"/>
    </location>
</feature>
<organism evidence="3 4">
    <name type="scientific">Elysia crispata</name>
    <name type="common">lettuce slug</name>
    <dbReference type="NCBI Taxonomy" id="231223"/>
    <lineage>
        <taxon>Eukaryota</taxon>
        <taxon>Metazoa</taxon>
        <taxon>Spiralia</taxon>
        <taxon>Lophotrochozoa</taxon>
        <taxon>Mollusca</taxon>
        <taxon>Gastropoda</taxon>
        <taxon>Heterobranchia</taxon>
        <taxon>Euthyneura</taxon>
        <taxon>Panpulmonata</taxon>
        <taxon>Sacoglossa</taxon>
        <taxon>Placobranchoidea</taxon>
        <taxon>Plakobranchidae</taxon>
        <taxon>Elysia</taxon>
    </lineage>
</organism>
<dbReference type="AlphaFoldDB" id="A0AAE1AU67"/>
<keyword evidence="2" id="KW-0812">Transmembrane</keyword>
<evidence type="ECO:0000256" key="2">
    <source>
        <dbReference type="SAM" id="Phobius"/>
    </source>
</evidence>
<gene>
    <name evidence="3" type="ORF">RRG08_046129</name>
</gene>
<reference evidence="3" key="1">
    <citation type="journal article" date="2023" name="G3 (Bethesda)">
        <title>A reference genome for the long-term kleptoplast-retaining sea slug Elysia crispata morphotype clarki.</title>
        <authorList>
            <person name="Eastman K.E."/>
            <person name="Pendleton A.L."/>
            <person name="Shaikh M.A."/>
            <person name="Suttiyut T."/>
            <person name="Ogas R."/>
            <person name="Tomko P."/>
            <person name="Gavelis G."/>
            <person name="Widhalm J.R."/>
            <person name="Wisecaver J.H."/>
        </authorList>
    </citation>
    <scope>NUCLEOTIDE SEQUENCE</scope>
    <source>
        <strain evidence="3">ECLA1</strain>
    </source>
</reference>
<name>A0AAE1AU67_9GAST</name>
<keyword evidence="4" id="KW-1185">Reference proteome</keyword>
<protein>
    <submittedName>
        <fullName evidence="3">Uncharacterized protein</fullName>
    </submittedName>
</protein>